<keyword evidence="2" id="KW-0732">Signal</keyword>
<comment type="caution">
    <text evidence="3">The sequence shown here is derived from an EMBL/GenBank/DDBJ whole genome shotgun (WGS) entry which is preliminary data.</text>
</comment>
<gene>
    <name evidence="3" type="ORF">QBC35DRAFT_532600</name>
</gene>
<proteinExistence type="predicted"/>
<evidence type="ECO:0000313" key="4">
    <source>
        <dbReference type="Proteomes" id="UP001302126"/>
    </source>
</evidence>
<accession>A0AAN7AIY8</accession>
<feature type="region of interest" description="Disordered" evidence="1">
    <location>
        <begin position="139"/>
        <end position="187"/>
    </location>
</feature>
<protein>
    <submittedName>
        <fullName evidence="3">Uncharacterized protein</fullName>
    </submittedName>
</protein>
<reference evidence="3" key="2">
    <citation type="submission" date="2023-05" db="EMBL/GenBank/DDBJ databases">
        <authorList>
            <consortium name="Lawrence Berkeley National Laboratory"/>
            <person name="Steindorff A."/>
            <person name="Hensen N."/>
            <person name="Bonometti L."/>
            <person name="Westerberg I."/>
            <person name="Brannstrom I.O."/>
            <person name="Guillou S."/>
            <person name="Cros-Aarteil S."/>
            <person name="Calhoun S."/>
            <person name="Haridas S."/>
            <person name="Kuo A."/>
            <person name="Mondo S."/>
            <person name="Pangilinan J."/>
            <person name="Riley R."/>
            <person name="Labutti K."/>
            <person name="Andreopoulos B."/>
            <person name="Lipzen A."/>
            <person name="Chen C."/>
            <person name="Yanf M."/>
            <person name="Daum C."/>
            <person name="Ng V."/>
            <person name="Clum A."/>
            <person name="Ohm R."/>
            <person name="Martin F."/>
            <person name="Silar P."/>
            <person name="Natvig D."/>
            <person name="Lalanne C."/>
            <person name="Gautier V."/>
            <person name="Ament-Velasquez S.L."/>
            <person name="Kruys A."/>
            <person name="Hutchinson M.I."/>
            <person name="Powell A.J."/>
            <person name="Barry K."/>
            <person name="Miller A.N."/>
            <person name="Grigoriev I.V."/>
            <person name="Debuchy R."/>
            <person name="Gladieux P."/>
            <person name="Thoren M.H."/>
            <person name="Johannesson H."/>
        </authorList>
    </citation>
    <scope>NUCLEOTIDE SEQUENCE</scope>
    <source>
        <strain evidence="3">PSN309</strain>
    </source>
</reference>
<feature type="chain" id="PRO_5042957432" evidence="2">
    <location>
        <begin position="21"/>
        <end position="209"/>
    </location>
</feature>
<feature type="compositionally biased region" description="Low complexity" evidence="1">
    <location>
        <begin position="149"/>
        <end position="181"/>
    </location>
</feature>
<dbReference type="EMBL" id="MU864404">
    <property type="protein sequence ID" value="KAK4187360.1"/>
    <property type="molecule type" value="Genomic_DNA"/>
</dbReference>
<evidence type="ECO:0000256" key="1">
    <source>
        <dbReference type="SAM" id="MobiDB-lite"/>
    </source>
</evidence>
<evidence type="ECO:0000313" key="3">
    <source>
        <dbReference type="EMBL" id="KAK4187360.1"/>
    </source>
</evidence>
<reference evidence="3" key="1">
    <citation type="journal article" date="2023" name="Mol. Phylogenet. Evol.">
        <title>Genome-scale phylogeny and comparative genomics of the fungal order Sordariales.</title>
        <authorList>
            <person name="Hensen N."/>
            <person name="Bonometti L."/>
            <person name="Westerberg I."/>
            <person name="Brannstrom I.O."/>
            <person name="Guillou S."/>
            <person name="Cros-Aarteil S."/>
            <person name="Calhoun S."/>
            <person name="Haridas S."/>
            <person name="Kuo A."/>
            <person name="Mondo S."/>
            <person name="Pangilinan J."/>
            <person name="Riley R."/>
            <person name="LaButti K."/>
            <person name="Andreopoulos B."/>
            <person name="Lipzen A."/>
            <person name="Chen C."/>
            <person name="Yan M."/>
            <person name="Daum C."/>
            <person name="Ng V."/>
            <person name="Clum A."/>
            <person name="Steindorff A."/>
            <person name="Ohm R.A."/>
            <person name="Martin F."/>
            <person name="Silar P."/>
            <person name="Natvig D.O."/>
            <person name="Lalanne C."/>
            <person name="Gautier V."/>
            <person name="Ament-Velasquez S.L."/>
            <person name="Kruys A."/>
            <person name="Hutchinson M.I."/>
            <person name="Powell A.J."/>
            <person name="Barry K."/>
            <person name="Miller A.N."/>
            <person name="Grigoriev I.V."/>
            <person name="Debuchy R."/>
            <person name="Gladieux P."/>
            <person name="Hiltunen Thoren M."/>
            <person name="Johannesson H."/>
        </authorList>
    </citation>
    <scope>NUCLEOTIDE SEQUENCE</scope>
    <source>
        <strain evidence="3">PSN309</strain>
    </source>
</reference>
<name>A0AAN7AIY8_9PEZI</name>
<organism evidence="3 4">
    <name type="scientific">Podospora australis</name>
    <dbReference type="NCBI Taxonomy" id="1536484"/>
    <lineage>
        <taxon>Eukaryota</taxon>
        <taxon>Fungi</taxon>
        <taxon>Dikarya</taxon>
        <taxon>Ascomycota</taxon>
        <taxon>Pezizomycotina</taxon>
        <taxon>Sordariomycetes</taxon>
        <taxon>Sordariomycetidae</taxon>
        <taxon>Sordariales</taxon>
        <taxon>Podosporaceae</taxon>
        <taxon>Podospora</taxon>
    </lineage>
</organism>
<dbReference type="AlphaFoldDB" id="A0AAN7AIY8"/>
<dbReference type="Proteomes" id="UP001302126">
    <property type="component" value="Unassembled WGS sequence"/>
</dbReference>
<sequence>MVQLLVLAAISISLVPAAWAAAVQPGFNPASDPEALQQRAVCPDSRYKPCGTFCCTPLERCAYIEIVGGWSCFEKRSASLSSTRTKLFTTTVTSSLTDPTSDAIIITTTSEPAEVVPPPEASTIPISAHDTIASDGLATTSSSLGTGVRTPTSPQLSTTSPPSGTTSGTSSGQAASTSSRSDAIRRRTGGDGATIALLMALTVVGIFVN</sequence>
<evidence type="ECO:0000256" key="2">
    <source>
        <dbReference type="SAM" id="SignalP"/>
    </source>
</evidence>
<keyword evidence="4" id="KW-1185">Reference proteome</keyword>
<feature type="signal peptide" evidence="2">
    <location>
        <begin position="1"/>
        <end position="20"/>
    </location>
</feature>